<feature type="domain" description="Peptidase S1" evidence="3">
    <location>
        <begin position="27"/>
        <end position="275"/>
    </location>
</feature>
<evidence type="ECO:0000256" key="2">
    <source>
        <dbReference type="SAM" id="SignalP"/>
    </source>
</evidence>
<dbReference type="RefSeq" id="XP_022663626.1">
    <property type="nucleotide sequence ID" value="XM_022807891.1"/>
</dbReference>
<sequence>MSAIAVFIWTAYSVSAVNWEQGVFNWTKGATQVEAHEYPWKVSIQANYRPKQQAFDWGHEFMGAILNHRWVVTGGVNIVHKCVKYSRCRIIAGTTNVSVNTRHGTVINVEKVYPHYTSRPNSTGGDIALIRTLENIPIESPTIGIICLLPPTSQDDTALVGKSCFTITWGKWKTKLRDDILFKIDLKVVPHMDCTRNIPGLPRTNLCGSRTDAGKDKPAYTCTLGTGAPLVCNINGVYSLIGLSSFGGIDCMLREQPFVFVRTQDFYTWMNEAIEIHNYQEQEIELEPEDRKKRRY</sequence>
<feature type="signal peptide" evidence="2">
    <location>
        <begin position="1"/>
        <end position="16"/>
    </location>
</feature>
<dbReference type="RefSeq" id="XP_022663612.1">
    <property type="nucleotide sequence ID" value="XM_022807877.1"/>
</dbReference>
<dbReference type="GO" id="GO:0004252">
    <property type="term" value="F:serine-type endopeptidase activity"/>
    <property type="evidence" value="ECO:0007669"/>
    <property type="project" value="InterPro"/>
</dbReference>
<dbReference type="SUPFAM" id="SSF50494">
    <property type="entry name" value="Trypsin-like serine proteases"/>
    <property type="match status" value="1"/>
</dbReference>
<dbReference type="SMART" id="SM00020">
    <property type="entry name" value="Tryp_SPc"/>
    <property type="match status" value="1"/>
</dbReference>
<keyword evidence="5" id="KW-1185">Reference proteome</keyword>
<reference evidence="4" key="1">
    <citation type="submission" date="2021-01" db="UniProtKB">
        <authorList>
            <consortium name="EnsemblMetazoa"/>
        </authorList>
    </citation>
    <scope>IDENTIFICATION</scope>
</reference>
<evidence type="ECO:0000259" key="3">
    <source>
        <dbReference type="PROSITE" id="PS50240"/>
    </source>
</evidence>
<dbReference type="Pfam" id="PF00089">
    <property type="entry name" value="Trypsin"/>
    <property type="match status" value="1"/>
</dbReference>
<dbReference type="PROSITE" id="PS50240">
    <property type="entry name" value="TRYPSIN_DOM"/>
    <property type="match status" value="1"/>
</dbReference>
<dbReference type="InterPro" id="IPR001254">
    <property type="entry name" value="Trypsin_dom"/>
</dbReference>
<accession>A0A7M7K9J5</accession>
<dbReference type="EnsemblMetazoa" id="XM_022807883">
    <property type="protein sequence ID" value="XP_022663618"/>
    <property type="gene ID" value="LOC111251367"/>
</dbReference>
<dbReference type="InterPro" id="IPR043504">
    <property type="entry name" value="Peptidase_S1_PA_chymotrypsin"/>
</dbReference>
<feature type="chain" id="PRO_5033914459" description="Peptidase S1 domain-containing protein" evidence="2">
    <location>
        <begin position="17"/>
        <end position="296"/>
    </location>
</feature>
<keyword evidence="1" id="KW-1015">Disulfide bond</keyword>
<name>A0A7M7K9J5_VARDE</name>
<dbReference type="KEGG" id="vde:111251367"/>
<proteinExistence type="predicted"/>
<organism evidence="4 5">
    <name type="scientific">Varroa destructor</name>
    <name type="common">Honeybee mite</name>
    <dbReference type="NCBI Taxonomy" id="109461"/>
    <lineage>
        <taxon>Eukaryota</taxon>
        <taxon>Metazoa</taxon>
        <taxon>Ecdysozoa</taxon>
        <taxon>Arthropoda</taxon>
        <taxon>Chelicerata</taxon>
        <taxon>Arachnida</taxon>
        <taxon>Acari</taxon>
        <taxon>Parasitiformes</taxon>
        <taxon>Mesostigmata</taxon>
        <taxon>Gamasina</taxon>
        <taxon>Dermanyssoidea</taxon>
        <taxon>Varroidae</taxon>
        <taxon>Varroa</taxon>
    </lineage>
</organism>
<dbReference type="InParanoid" id="A0A7M7K9J5"/>
<dbReference type="PANTHER" id="PTHR24250">
    <property type="entry name" value="CHYMOTRYPSIN-RELATED"/>
    <property type="match status" value="1"/>
</dbReference>
<dbReference type="Gene3D" id="2.40.10.10">
    <property type="entry name" value="Trypsin-like serine proteases"/>
    <property type="match status" value="1"/>
</dbReference>
<evidence type="ECO:0000313" key="5">
    <source>
        <dbReference type="Proteomes" id="UP000594260"/>
    </source>
</evidence>
<dbReference type="GeneID" id="111251367"/>
<dbReference type="EnsemblMetazoa" id="XM_022807877">
    <property type="protein sequence ID" value="XP_022663612"/>
    <property type="gene ID" value="LOC111251367"/>
</dbReference>
<dbReference type="OrthoDB" id="6502785at2759"/>
<evidence type="ECO:0000256" key="1">
    <source>
        <dbReference type="ARBA" id="ARBA00023157"/>
    </source>
</evidence>
<dbReference type="PANTHER" id="PTHR24250:SF50">
    <property type="entry name" value="PEPTIDASE S1 DOMAIN-CONTAINING PROTEIN"/>
    <property type="match status" value="1"/>
</dbReference>
<keyword evidence="2" id="KW-0732">Signal</keyword>
<dbReference type="Proteomes" id="UP000594260">
    <property type="component" value="Unplaced"/>
</dbReference>
<dbReference type="AlphaFoldDB" id="A0A7M7K9J5"/>
<dbReference type="GO" id="GO:0006508">
    <property type="term" value="P:proteolysis"/>
    <property type="evidence" value="ECO:0007669"/>
    <property type="project" value="InterPro"/>
</dbReference>
<dbReference type="RefSeq" id="XP_022663618.1">
    <property type="nucleotide sequence ID" value="XM_022807883.1"/>
</dbReference>
<evidence type="ECO:0000313" key="4">
    <source>
        <dbReference type="EnsemblMetazoa" id="XP_022663626"/>
    </source>
</evidence>
<protein>
    <recommendedName>
        <fullName evidence="3">Peptidase S1 domain-containing protein</fullName>
    </recommendedName>
</protein>
<dbReference type="EnsemblMetazoa" id="XM_022807891">
    <property type="protein sequence ID" value="XP_022663626"/>
    <property type="gene ID" value="LOC111251367"/>
</dbReference>
<dbReference type="InterPro" id="IPR009003">
    <property type="entry name" value="Peptidase_S1_PA"/>
</dbReference>